<sequence length="93" mass="10911">MTQNTCQSYINNFFSKNQCPKKVIEEQKCLFARFMARPTIPISIVENQEFRDLLKNYDPRYKIPSRCSVDSILMPKAAAILEDIKISSCRRKF</sequence>
<dbReference type="Proteomes" id="UP000580250">
    <property type="component" value="Unassembled WGS sequence"/>
</dbReference>
<protein>
    <submittedName>
        <fullName evidence="1">Uncharacterized protein</fullName>
    </submittedName>
</protein>
<evidence type="ECO:0000313" key="2">
    <source>
        <dbReference type="Proteomes" id="UP000580250"/>
    </source>
</evidence>
<reference evidence="1 2" key="1">
    <citation type="submission" date="2020-08" db="EMBL/GenBank/DDBJ databases">
        <authorList>
            <person name="Koutsovoulos G."/>
            <person name="Danchin GJ E."/>
        </authorList>
    </citation>
    <scope>NUCLEOTIDE SEQUENCE [LARGE SCALE GENOMIC DNA]</scope>
</reference>
<accession>A0A6V7UE39</accession>
<gene>
    <name evidence="1" type="ORF">MENT_LOCUS11114</name>
</gene>
<dbReference type="SUPFAM" id="SSF140996">
    <property type="entry name" value="Hermes dimerisation domain"/>
    <property type="match status" value="1"/>
</dbReference>
<evidence type="ECO:0000313" key="1">
    <source>
        <dbReference type="EMBL" id="CAD2153418.1"/>
    </source>
</evidence>
<dbReference type="OrthoDB" id="1607513at2759"/>
<organism evidence="1 2">
    <name type="scientific">Meloidogyne enterolobii</name>
    <name type="common">Root-knot nematode worm</name>
    <name type="synonym">Meloidogyne mayaguensis</name>
    <dbReference type="NCBI Taxonomy" id="390850"/>
    <lineage>
        <taxon>Eukaryota</taxon>
        <taxon>Metazoa</taxon>
        <taxon>Ecdysozoa</taxon>
        <taxon>Nematoda</taxon>
        <taxon>Chromadorea</taxon>
        <taxon>Rhabditida</taxon>
        <taxon>Tylenchina</taxon>
        <taxon>Tylenchomorpha</taxon>
        <taxon>Tylenchoidea</taxon>
        <taxon>Meloidogynidae</taxon>
        <taxon>Meloidogyninae</taxon>
        <taxon>Meloidogyne</taxon>
    </lineage>
</organism>
<dbReference type="EMBL" id="CAJEWN010000053">
    <property type="protein sequence ID" value="CAD2153418.1"/>
    <property type="molecule type" value="Genomic_DNA"/>
</dbReference>
<comment type="caution">
    <text evidence="1">The sequence shown here is derived from an EMBL/GenBank/DDBJ whole genome shotgun (WGS) entry which is preliminary data.</text>
</comment>
<proteinExistence type="predicted"/>
<dbReference type="AlphaFoldDB" id="A0A6V7UE39"/>
<name>A0A6V7UE39_MELEN</name>